<feature type="compositionally biased region" description="Basic and acidic residues" evidence="1">
    <location>
        <begin position="1"/>
        <end position="24"/>
    </location>
</feature>
<comment type="caution">
    <text evidence="2">The sequence shown here is derived from an EMBL/GenBank/DDBJ whole genome shotgun (WGS) entry which is preliminary data.</text>
</comment>
<protein>
    <submittedName>
        <fullName evidence="2">Uncharacterized protein</fullName>
    </submittedName>
</protein>
<dbReference type="EMBL" id="BLXT01000600">
    <property type="protein sequence ID" value="GFN78784.1"/>
    <property type="molecule type" value="Genomic_DNA"/>
</dbReference>
<sequence>MQKEELKANFREPCSDPKREKPSGDTEAYGSHRHSSRVGRESRNLCCGFYMPPFMDDISILCSKETEPAECFHGLKNMSFKSKKPRSLSIKRGKLDLLVKIYQYQSRAWQEPCKLA</sequence>
<proteinExistence type="predicted"/>
<evidence type="ECO:0000313" key="2">
    <source>
        <dbReference type="EMBL" id="GFN78784.1"/>
    </source>
</evidence>
<feature type="region of interest" description="Disordered" evidence="1">
    <location>
        <begin position="1"/>
        <end position="37"/>
    </location>
</feature>
<organism evidence="2 3">
    <name type="scientific">Plakobranchus ocellatus</name>
    <dbReference type="NCBI Taxonomy" id="259542"/>
    <lineage>
        <taxon>Eukaryota</taxon>
        <taxon>Metazoa</taxon>
        <taxon>Spiralia</taxon>
        <taxon>Lophotrochozoa</taxon>
        <taxon>Mollusca</taxon>
        <taxon>Gastropoda</taxon>
        <taxon>Heterobranchia</taxon>
        <taxon>Euthyneura</taxon>
        <taxon>Panpulmonata</taxon>
        <taxon>Sacoglossa</taxon>
        <taxon>Placobranchoidea</taxon>
        <taxon>Plakobranchidae</taxon>
        <taxon>Plakobranchus</taxon>
    </lineage>
</organism>
<dbReference type="AlphaFoldDB" id="A0AAV3Y6P7"/>
<dbReference type="Proteomes" id="UP000735302">
    <property type="component" value="Unassembled WGS sequence"/>
</dbReference>
<keyword evidence="3" id="KW-1185">Reference proteome</keyword>
<accession>A0AAV3Y6P7</accession>
<reference evidence="2 3" key="1">
    <citation type="journal article" date="2021" name="Elife">
        <title>Chloroplast acquisition without the gene transfer in kleptoplastic sea slugs, Plakobranchus ocellatus.</title>
        <authorList>
            <person name="Maeda T."/>
            <person name="Takahashi S."/>
            <person name="Yoshida T."/>
            <person name="Shimamura S."/>
            <person name="Takaki Y."/>
            <person name="Nagai Y."/>
            <person name="Toyoda A."/>
            <person name="Suzuki Y."/>
            <person name="Arimoto A."/>
            <person name="Ishii H."/>
            <person name="Satoh N."/>
            <person name="Nishiyama T."/>
            <person name="Hasebe M."/>
            <person name="Maruyama T."/>
            <person name="Minagawa J."/>
            <person name="Obokata J."/>
            <person name="Shigenobu S."/>
        </authorList>
    </citation>
    <scope>NUCLEOTIDE SEQUENCE [LARGE SCALE GENOMIC DNA]</scope>
</reference>
<gene>
    <name evidence="2" type="ORF">PoB_000529000</name>
</gene>
<evidence type="ECO:0000313" key="3">
    <source>
        <dbReference type="Proteomes" id="UP000735302"/>
    </source>
</evidence>
<name>A0AAV3Y6P7_9GAST</name>
<evidence type="ECO:0000256" key="1">
    <source>
        <dbReference type="SAM" id="MobiDB-lite"/>
    </source>
</evidence>